<protein>
    <submittedName>
        <fullName evidence="1">Uncharacterized protein</fullName>
    </submittedName>
</protein>
<sequence>MQASHRLQALVSDWLEWHLDTDMTNWNHETFAFSTRIGLMTRNRKWFVSHFSQPFLYRSALQSLPLWLTGRSCISTYHLSRSKSNFKVVVFLVCDVIIATDSIAHIRIGNEAMGNSDFVLCCALCSAFVGICLHLQRLQP</sequence>
<evidence type="ECO:0000313" key="1">
    <source>
        <dbReference type="EMBL" id="KIJ95637.1"/>
    </source>
</evidence>
<gene>
    <name evidence="1" type="ORF">K443DRAFT_108477</name>
</gene>
<dbReference type="AlphaFoldDB" id="A0A0C9XHL4"/>
<name>A0A0C9XHL4_9AGAR</name>
<dbReference type="HOGENOM" id="CLU_1835471_0_0_1"/>
<organism evidence="1 2">
    <name type="scientific">Laccaria amethystina LaAM-08-1</name>
    <dbReference type="NCBI Taxonomy" id="1095629"/>
    <lineage>
        <taxon>Eukaryota</taxon>
        <taxon>Fungi</taxon>
        <taxon>Dikarya</taxon>
        <taxon>Basidiomycota</taxon>
        <taxon>Agaricomycotina</taxon>
        <taxon>Agaricomycetes</taxon>
        <taxon>Agaricomycetidae</taxon>
        <taxon>Agaricales</taxon>
        <taxon>Agaricineae</taxon>
        <taxon>Hydnangiaceae</taxon>
        <taxon>Laccaria</taxon>
    </lineage>
</organism>
<reference evidence="1 2" key="1">
    <citation type="submission" date="2014-04" db="EMBL/GenBank/DDBJ databases">
        <authorList>
            <consortium name="DOE Joint Genome Institute"/>
            <person name="Kuo A."/>
            <person name="Kohler A."/>
            <person name="Nagy L.G."/>
            <person name="Floudas D."/>
            <person name="Copeland A."/>
            <person name="Barry K.W."/>
            <person name="Cichocki N."/>
            <person name="Veneault-Fourrey C."/>
            <person name="LaButti K."/>
            <person name="Lindquist E.A."/>
            <person name="Lipzen A."/>
            <person name="Lundell T."/>
            <person name="Morin E."/>
            <person name="Murat C."/>
            <person name="Sun H."/>
            <person name="Tunlid A."/>
            <person name="Henrissat B."/>
            <person name="Grigoriev I.V."/>
            <person name="Hibbett D.S."/>
            <person name="Martin F."/>
            <person name="Nordberg H.P."/>
            <person name="Cantor M.N."/>
            <person name="Hua S.X."/>
        </authorList>
    </citation>
    <scope>NUCLEOTIDE SEQUENCE [LARGE SCALE GENOMIC DNA]</scope>
    <source>
        <strain evidence="1 2">LaAM-08-1</strain>
    </source>
</reference>
<reference evidence="2" key="2">
    <citation type="submission" date="2015-01" db="EMBL/GenBank/DDBJ databases">
        <title>Evolutionary Origins and Diversification of the Mycorrhizal Mutualists.</title>
        <authorList>
            <consortium name="DOE Joint Genome Institute"/>
            <consortium name="Mycorrhizal Genomics Consortium"/>
            <person name="Kohler A."/>
            <person name="Kuo A."/>
            <person name="Nagy L.G."/>
            <person name="Floudas D."/>
            <person name="Copeland A."/>
            <person name="Barry K.W."/>
            <person name="Cichocki N."/>
            <person name="Veneault-Fourrey C."/>
            <person name="LaButti K."/>
            <person name="Lindquist E.A."/>
            <person name="Lipzen A."/>
            <person name="Lundell T."/>
            <person name="Morin E."/>
            <person name="Murat C."/>
            <person name="Riley R."/>
            <person name="Ohm R."/>
            <person name="Sun H."/>
            <person name="Tunlid A."/>
            <person name="Henrissat B."/>
            <person name="Grigoriev I.V."/>
            <person name="Hibbett D.S."/>
            <person name="Martin F."/>
        </authorList>
    </citation>
    <scope>NUCLEOTIDE SEQUENCE [LARGE SCALE GENOMIC DNA]</scope>
    <source>
        <strain evidence="2">LaAM-08-1</strain>
    </source>
</reference>
<proteinExistence type="predicted"/>
<dbReference type="EMBL" id="KN838749">
    <property type="protein sequence ID" value="KIJ95637.1"/>
    <property type="molecule type" value="Genomic_DNA"/>
</dbReference>
<keyword evidence="2" id="KW-1185">Reference proteome</keyword>
<evidence type="ECO:0000313" key="2">
    <source>
        <dbReference type="Proteomes" id="UP000054477"/>
    </source>
</evidence>
<dbReference type="Proteomes" id="UP000054477">
    <property type="component" value="Unassembled WGS sequence"/>
</dbReference>
<accession>A0A0C9XHL4</accession>